<feature type="region of interest" description="Disordered" evidence="5">
    <location>
        <begin position="406"/>
        <end position="434"/>
    </location>
</feature>
<dbReference type="PROSITE" id="PS50829">
    <property type="entry name" value="GYF"/>
    <property type="match status" value="1"/>
</dbReference>
<feature type="compositionally biased region" description="Low complexity" evidence="5">
    <location>
        <begin position="1222"/>
        <end position="1240"/>
    </location>
</feature>
<proteinExistence type="predicted"/>
<feature type="domain" description="Plus3" evidence="9">
    <location>
        <begin position="592"/>
        <end position="725"/>
    </location>
</feature>
<feature type="compositionally biased region" description="Basic and acidic residues" evidence="5">
    <location>
        <begin position="1244"/>
        <end position="1262"/>
    </location>
</feature>
<feature type="compositionally biased region" description="Basic and acidic residues" evidence="5">
    <location>
        <begin position="941"/>
        <end position="961"/>
    </location>
</feature>
<dbReference type="InterPro" id="IPR013083">
    <property type="entry name" value="Znf_RING/FYVE/PHD"/>
</dbReference>
<dbReference type="SUPFAM" id="SSF57903">
    <property type="entry name" value="FYVE/PHD zinc finger"/>
    <property type="match status" value="1"/>
</dbReference>
<keyword evidence="1 4" id="KW-0479">Metal-binding</keyword>
<feature type="compositionally biased region" description="Basic and acidic residues" evidence="5">
    <location>
        <begin position="576"/>
        <end position="588"/>
    </location>
</feature>
<feature type="compositionally biased region" description="Acidic residues" evidence="5">
    <location>
        <begin position="410"/>
        <end position="434"/>
    </location>
</feature>
<dbReference type="EMBL" id="OZ019907">
    <property type="protein sequence ID" value="CAK9205953.1"/>
    <property type="molecule type" value="Genomic_DNA"/>
</dbReference>
<feature type="domain" description="GYF" evidence="8">
    <location>
        <begin position="1023"/>
        <end position="1077"/>
    </location>
</feature>
<dbReference type="PANTHER" id="PTHR46695">
    <property type="entry name" value="ZINC FINGER CCCH DOMAIN-CONTAINING PROTEIN 44-RELATED"/>
    <property type="match status" value="1"/>
</dbReference>
<evidence type="ECO:0000256" key="4">
    <source>
        <dbReference type="PROSITE-ProRule" id="PRU00723"/>
    </source>
</evidence>
<dbReference type="Gene3D" id="1.10.245.10">
    <property type="entry name" value="SWIB/MDM2 domain"/>
    <property type="match status" value="1"/>
</dbReference>
<feature type="region of interest" description="Disordered" evidence="5">
    <location>
        <begin position="1098"/>
        <end position="1130"/>
    </location>
</feature>
<dbReference type="InterPro" id="IPR036128">
    <property type="entry name" value="Plus3-like_sf"/>
</dbReference>
<dbReference type="SUPFAM" id="SSF55277">
    <property type="entry name" value="GYF domain"/>
    <property type="match status" value="1"/>
</dbReference>
<feature type="domain" description="C3H1-type" evidence="7">
    <location>
        <begin position="1260"/>
        <end position="1285"/>
    </location>
</feature>
<dbReference type="InterPro" id="IPR019786">
    <property type="entry name" value="Zinc_finger_PHD-type_CS"/>
</dbReference>
<dbReference type="Pfam" id="PF25980">
    <property type="entry name" value="NERD_plant"/>
    <property type="match status" value="1"/>
</dbReference>
<evidence type="ECO:0000259" key="8">
    <source>
        <dbReference type="PROSITE" id="PS50829"/>
    </source>
</evidence>
<dbReference type="InterPro" id="IPR035445">
    <property type="entry name" value="GYF-like_dom_sf"/>
</dbReference>
<keyword evidence="2 4" id="KW-0863">Zinc-finger</keyword>
<evidence type="ECO:0000259" key="9">
    <source>
        <dbReference type="PROSITE" id="PS51360"/>
    </source>
</evidence>
<dbReference type="PROSITE" id="PS51360">
    <property type="entry name" value="PLUS3"/>
    <property type="match status" value="1"/>
</dbReference>
<dbReference type="InterPro" id="IPR004343">
    <property type="entry name" value="Plus-3_dom"/>
</dbReference>
<dbReference type="CDD" id="cd00072">
    <property type="entry name" value="GYF"/>
    <property type="match status" value="1"/>
</dbReference>
<dbReference type="InterPro" id="IPR058668">
    <property type="entry name" value="NERD_dom"/>
</dbReference>
<feature type="zinc finger region" description="C3H1-type" evidence="4">
    <location>
        <begin position="1260"/>
        <end position="1285"/>
    </location>
</feature>
<dbReference type="Gene3D" id="3.30.40.10">
    <property type="entry name" value="Zinc/RING finger domain, C3HC4 (zinc finger)"/>
    <property type="match status" value="1"/>
</dbReference>
<feature type="compositionally biased region" description="Low complexity" evidence="5">
    <location>
        <begin position="1166"/>
        <end position="1181"/>
    </location>
</feature>
<dbReference type="CDD" id="cd10567">
    <property type="entry name" value="SWIB-MDM2_like"/>
    <property type="match status" value="1"/>
</dbReference>
<dbReference type="SUPFAM" id="SSF159042">
    <property type="entry name" value="Plus3-like"/>
    <property type="match status" value="1"/>
</dbReference>
<dbReference type="SMART" id="SM00249">
    <property type="entry name" value="PHD"/>
    <property type="match status" value="1"/>
</dbReference>
<dbReference type="Pfam" id="PF02201">
    <property type="entry name" value="SWIB"/>
    <property type="match status" value="1"/>
</dbReference>
<feature type="compositionally biased region" description="Basic and acidic residues" evidence="5">
    <location>
        <begin position="137"/>
        <end position="152"/>
    </location>
</feature>
<feature type="compositionally biased region" description="Basic and acidic residues" evidence="5">
    <location>
        <begin position="918"/>
        <end position="933"/>
    </location>
</feature>
<accession>A0ABP0TVI7</accession>
<keyword evidence="12" id="KW-1185">Reference proteome</keyword>
<gene>
    <name evidence="11" type="ORF">CSSPTR1EN2_LOCUS8106</name>
</gene>
<feature type="compositionally biased region" description="Polar residues" evidence="5">
    <location>
        <begin position="873"/>
        <end position="895"/>
    </location>
</feature>
<dbReference type="PROSITE" id="PS51925">
    <property type="entry name" value="SWIB_MDM2"/>
    <property type="match status" value="1"/>
</dbReference>
<evidence type="ECO:0000259" key="7">
    <source>
        <dbReference type="PROSITE" id="PS50103"/>
    </source>
</evidence>
<dbReference type="Gene3D" id="3.90.70.200">
    <property type="entry name" value="Plus-3 domain"/>
    <property type="match status" value="1"/>
</dbReference>
<feature type="compositionally biased region" description="Acidic residues" evidence="5">
    <location>
        <begin position="56"/>
        <end position="65"/>
    </location>
</feature>
<dbReference type="InterPro" id="IPR003121">
    <property type="entry name" value="SWIB_MDM2_domain"/>
</dbReference>
<evidence type="ECO:0000256" key="3">
    <source>
        <dbReference type="ARBA" id="ARBA00022833"/>
    </source>
</evidence>
<evidence type="ECO:0000259" key="10">
    <source>
        <dbReference type="PROSITE" id="PS51925"/>
    </source>
</evidence>
<feature type="compositionally biased region" description="Basic and acidic residues" evidence="5">
    <location>
        <begin position="71"/>
        <end position="95"/>
    </location>
</feature>
<dbReference type="PROSITE" id="PS50016">
    <property type="entry name" value="ZF_PHD_2"/>
    <property type="match status" value="1"/>
</dbReference>
<dbReference type="PROSITE" id="PS01359">
    <property type="entry name" value="ZF_PHD_1"/>
    <property type="match status" value="1"/>
</dbReference>
<feature type="compositionally biased region" description="Basic and acidic residues" evidence="5">
    <location>
        <begin position="540"/>
        <end position="556"/>
    </location>
</feature>
<dbReference type="InterPro" id="IPR036885">
    <property type="entry name" value="SWIB_MDM2_dom_sf"/>
</dbReference>
<dbReference type="InterPro" id="IPR019787">
    <property type="entry name" value="Znf_PHD-finger"/>
</dbReference>
<keyword evidence="3 4" id="KW-0862">Zinc</keyword>
<name>A0ABP0TVI7_9BRYO</name>
<evidence type="ECO:0000259" key="6">
    <source>
        <dbReference type="PROSITE" id="PS50016"/>
    </source>
</evidence>
<feature type="region of interest" description="Disordered" evidence="5">
    <location>
        <begin position="327"/>
        <end position="359"/>
    </location>
</feature>
<dbReference type="Gene3D" id="3.30.1490.40">
    <property type="match status" value="1"/>
</dbReference>
<evidence type="ECO:0000313" key="12">
    <source>
        <dbReference type="Proteomes" id="UP001497512"/>
    </source>
</evidence>
<dbReference type="CDD" id="cd15568">
    <property type="entry name" value="PHD5_NSD"/>
    <property type="match status" value="1"/>
</dbReference>
<dbReference type="SMART" id="SM00719">
    <property type="entry name" value="Plus3"/>
    <property type="match status" value="1"/>
</dbReference>
<evidence type="ECO:0000256" key="2">
    <source>
        <dbReference type="ARBA" id="ARBA00022771"/>
    </source>
</evidence>
<dbReference type="InterPro" id="IPR003169">
    <property type="entry name" value="GYF"/>
</dbReference>
<feature type="compositionally biased region" description="Basic and acidic residues" evidence="5">
    <location>
        <begin position="1152"/>
        <end position="1161"/>
    </location>
</feature>
<feature type="region of interest" description="Disordered" evidence="5">
    <location>
        <begin position="1152"/>
        <end position="1262"/>
    </location>
</feature>
<dbReference type="SMART" id="SM00444">
    <property type="entry name" value="GYF"/>
    <property type="match status" value="1"/>
</dbReference>
<feature type="region of interest" description="Disordered" evidence="5">
    <location>
        <begin position="844"/>
        <end position="863"/>
    </location>
</feature>
<dbReference type="PANTHER" id="PTHR46695:SF5">
    <property type="entry name" value="RNA POLYMERASE-ASSOCIATED PROTEIN RTF1 HOMOLOG"/>
    <property type="match status" value="1"/>
</dbReference>
<dbReference type="Pfam" id="PF03126">
    <property type="entry name" value="Plus-3"/>
    <property type="match status" value="1"/>
</dbReference>
<dbReference type="Proteomes" id="UP001497512">
    <property type="component" value="Chromosome 15"/>
</dbReference>
<organism evidence="11 12">
    <name type="scientific">Sphagnum troendelagicum</name>
    <dbReference type="NCBI Taxonomy" id="128251"/>
    <lineage>
        <taxon>Eukaryota</taxon>
        <taxon>Viridiplantae</taxon>
        <taxon>Streptophyta</taxon>
        <taxon>Embryophyta</taxon>
        <taxon>Bryophyta</taxon>
        <taxon>Sphagnophytina</taxon>
        <taxon>Sphagnopsida</taxon>
        <taxon>Sphagnales</taxon>
        <taxon>Sphagnaceae</taxon>
        <taxon>Sphagnum</taxon>
    </lineage>
</organism>
<feature type="region of interest" description="Disordered" evidence="5">
    <location>
        <begin position="525"/>
        <end position="588"/>
    </location>
</feature>
<evidence type="ECO:0000256" key="1">
    <source>
        <dbReference type="ARBA" id="ARBA00022723"/>
    </source>
</evidence>
<feature type="region of interest" description="Disordered" evidence="5">
    <location>
        <begin position="873"/>
        <end position="961"/>
    </location>
</feature>
<feature type="compositionally biased region" description="Basic and acidic residues" evidence="5">
    <location>
        <begin position="329"/>
        <end position="350"/>
    </location>
</feature>
<evidence type="ECO:0008006" key="13">
    <source>
        <dbReference type="Google" id="ProtNLM"/>
    </source>
</evidence>
<feature type="domain" description="DM2" evidence="10">
    <location>
        <begin position="449"/>
        <end position="529"/>
    </location>
</feature>
<feature type="compositionally biased region" description="Basic and acidic residues" evidence="5">
    <location>
        <begin position="1182"/>
        <end position="1194"/>
    </location>
</feature>
<dbReference type="InterPro" id="IPR011011">
    <property type="entry name" value="Znf_FYVE_PHD"/>
</dbReference>
<dbReference type="InterPro" id="IPR000571">
    <property type="entry name" value="Znf_CCCH"/>
</dbReference>
<sequence length="1285" mass="145172">MDDDDAQTLVLAQTASDVVVKDIGFVASKLEEESAAAGRQQEAMNLEETVKGKEEEKEEEEEEETAVAAAAEKKEDVPERQKLETAARVKEKEENQMPEAPEALQQQHPTTLGPRKEEEAVHRDEGELGKEAASYHQNEKKRVQALLQDERQKKKPSSSSSSSSKRRGGGHGSNDERKKDEEEEEEEDVCYICFDGGDLVMCDRTSCPKAYHLNCIGRDAAFFKKKGAWICGWHFCSACTKPGSFQCYMCPIAYCGGCVKDAGFVRVRKRKGLCEECLPIVVMIERNQNVNSEGVEVNFEDKETYEYMFKEYWLGLKNRLSLTMPELDENGKPVKGNHGDAAEEDGRSDTENQDPSDVDELHFVSDRAVDDEYDKDGVNDLDWGKGSRKKVKVSPENLVMENKEVAFSEGGEEKEEEENVYEQEEDVNDDDDYYDDDMAVEVPPSRKIEGWASKEVMDFIIHMNGDPIKPLTKFAVHRLLRSYIKQHQLEDPTKKTQITCDERLQVIFGKKKSMGLSEMYKQLKEHFPRKNPPASAATKSFKEADRTVKDNTHEGDSGAVDKFNHDPAKDKRRGQRRSEEKFERPDRNDFAAITPKNIDLIYLRRALLEHLLDDAEFERKVVDTFVRIRVPGNASTSETCYRLVLVTGTRQQSEPYRAGKKLTNFVLEILNLQRKEDLTIDLVSNQDFSEEECQRLQQSIKCGFIKRLTVGQLEAKAIDLQEAKVIDWLETERQRLVNLRDRASEKGRKKEYPTTQCSFLTFVEKLEELNNPAIRAGKLQARPEVSADPHMGPGYESDVSDDKPMTGLLLMLFQRGSNGLPSYRSKFPPGNSWEKRSVAPYNHRWDSSNIEDSSSGGRKGGWGGHRYKRFSSSIRENNNVGSSRDWSQKGYNETGRSSEKSFGHDINFSQEKPYWNGERGEGRSWTKDQRDYLQEPQSDADDWRAAGRSRSDHWSGDRTGSRFAKDDFQTPVFDQTKSYQGGGLQRERIGSASTLPPLSNIAVTFPEVRVLNPAASADIIENEKVWHYKDPTGTIQGPFSMEQLRKWNTTGLFPIDLRIARTGQTMEDSILLTNALAGRFTEERDSWRDNMASVFQSRNRELGGGASSITRPGEGRGSTWGGARGMGDDRQWDAKQSELDLPSRATTYWATRDPDVVDDRSNGWLPRGRSSSYASSPSASGRGDDRGPPSRSHGDNNNSWAPPYLAGESRDRGAQDSGNGAGRSSWGRYSGRDSSYSGSWNDDSGSRDRSYPSERLSRGSKNDIPCRYHAHGYCKRGVSCVFRHG</sequence>
<evidence type="ECO:0000313" key="11">
    <source>
        <dbReference type="EMBL" id="CAK9205953.1"/>
    </source>
</evidence>
<feature type="compositionally biased region" description="Basic and acidic residues" evidence="5">
    <location>
        <begin position="114"/>
        <end position="130"/>
    </location>
</feature>
<evidence type="ECO:0000256" key="5">
    <source>
        <dbReference type="SAM" id="MobiDB-lite"/>
    </source>
</evidence>
<feature type="region of interest" description="Disordered" evidence="5">
    <location>
        <begin position="33"/>
        <end position="182"/>
    </location>
</feature>
<feature type="domain" description="PHD-type" evidence="6">
    <location>
        <begin position="187"/>
        <end position="253"/>
    </location>
</feature>
<dbReference type="SUPFAM" id="SSF47592">
    <property type="entry name" value="SWIB/MDM2 domain"/>
    <property type="match status" value="1"/>
</dbReference>
<dbReference type="PROSITE" id="PS50103">
    <property type="entry name" value="ZF_C3H1"/>
    <property type="match status" value="1"/>
</dbReference>
<dbReference type="InterPro" id="IPR001965">
    <property type="entry name" value="Znf_PHD"/>
</dbReference>
<feature type="compositionally biased region" description="Gly residues" evidence="5">
    <location>
        <begin position="1115"/>
        <end position="1125"/>
    </location>
</feature>
<protein>
    <recommendedName>
        <fullName evidence="13">Zinc finger CCCH domain-containing protein 19</fullName>
    </recommendedName>
</protein>
<reference evidence="11" key="1">
    <citation type="submission" date="2024-02" db="EMBL/GenBank/DDBJ databases">
        <authorList>
            <consortium name="ELIXIR-Norway"/>
            <consortium name="Elixir Norway"/>
        </authorList>
    </citation>
    <scope>NUCLEOTIDE SEQUENCE</scope>
</reference>
<dbReference type="SMART" id="SM00151">
    <property type="entry name" value="SWIB"/>
    <property type="match status" value="1"/>
</dbReference>
<dbReference type="InterPro" id="IPR019835">
    <property type="entry name" value="SWIB_domain"/>
</dbReference>
<dbReference type="Pfam" id="PF02213">
    <property type="entry name" value="GYF"/>
    <property type="match status" value="1"/>
</dbReference>